<keyword evidence="3" id="KW-0539">Nucleus</keyword>
<feature type="transmembrane region" description="Helical" evidence="5">
    <location>
        <begin position="12"/>
        <end position="34"/>
    </location>
</feature>
<name>A0A0F7SIG4_PHARH</name>
<dbReference type="PANTHER" id="PTHR13213">
    <property type="entry name" value="MYB-BINDING PROTEIN 1A FAMILY MEMBER"/>
    <property type="match status" value="1"/>
</dbReference>
<dbReference type="EMBL" id="LN483167">
    <property type="protein sequence ID" value="CDZ97129.1"/>
    <property type="molecule type" value="Genomic_DNA"/>
</dbReference>
<dbReference type="GO" id="GO:0005730">
    <property type="term" value="C:nucleolus"/>
    <property type="evidence" value="ECO:0007669"/>
    <property type="project" value="InterPro"/>
</dbReference>
<feature type="compositionally biased region" description="Acidic residues" evidence="4">
    <location>
        <begin position="813"/>
        <end position="856"/>
    </location>
</feature>
<evidence type="ECO:0000256" key="4">
    <source>
        <dbReference type="SAM" id="MobiDB-lite"/>
    </source>
</evidence>
<evidence type="ECO:0000256" key="5">
    <source>
        <dbReference type="SAM" id="Phobius"/>
    </source>
</evidence>
<dbReference type="GO" id="GO:0000182">
    <property type="term" value="F:rDNA binding"/>
    <property type="evidence" value="ECO:0007669"/>
    <property type="project" value="TreeGrafter"/>
</dbReference>
<comment type="subcellular location">
    <subcellularLocation>
        <location evidence="1">Nucleus</location>
    </subcellularLocation>
</comment>
<feature type="region of interest" description="Disordered" evidence="4">
    <location>
        <begin position="1226"/>
        <end position="1292"/>
    </location>
</feature>
<feature type="compositionally biased region" description="Basic and acidic residues" evidence="4">
    <location>
        <begin position="1229"/>
        <end position="1249"/>
    </location>
</feature>
<feature type="region of interest" description="Disordered" evidence="4">
    <location>
        <begin position="334"/>
        <end position="355"/>
    </location>
</feature>
<evidence type="ECO:0000256" key="3">
    <source>
        <dbReference type="ARBA" id="ARBA00023242"/>
    </source>
</evidence>
<keyword evidence="5" id="KW-0812">Transmembrane</keyword>
<comment type="similarity">
    <text evidence="2">Belongs to the MYBBP1A family.</text>
</comment>
<keyword evidence="5" id="KW-0472">Membrane</keyword>
<reference evidence="6" key="1">
    <citation type="submission" date="2014-08" db="EMBL/GenBank/DDBJ databases">
        <authorList>
            <person name="Sharma Rahul"/>
            <person name="Thines Marco"/>
        </authorList>
    </citation>
    <scope>NUCLEOTIDE SEQUENCE</scope>
</reference>
<proteinExistence type="inferred from homology"/>
<sequence>MTIGRLRTSFPALLRFIPTMASASTVGTTLPLFWDLSSSVRSKRLSSSAQLIQTLQHFQTEFESSPAYARAAATPLTSVPPPIAQDEQSDEAQDADDDDEDDDEEDEPVDKESRALDAQLEARNSEDVSYSIKRLVRGLASPRESSRLGFAVALTELLSHLTTITPTQIISLVLRYSRVTVSTKGQETRDLLFARLFGLTTVVQSGLLYGPTASIANFQTVVRELALVSGEKVWLRESCWWSVLLALEGLEGKKLDWKEEATEWIAGFVLGGGEEVGGKEWTPEKVAVTLRLQASHPNLPFKTFLLPPFKSPSLLHASNLPILARILKEASVSASAEEEDDEEDGNKSGGTGSWKPHPHFVWDMILDRYFPKEKQNAGGVQVDKAPFSEFWRVVVDDSLFDAKSSSERKFWGFQIFEKTFPRLPASEIPLVFTPNFMRTWINNLGGEERYLHKAALSIAKLVQSINTINPTAGFTLVSQLLGKNGNQNFDKITKTKTVSSILSSLTIDGVKEYIDFLKGIVHDGFASSSEFDLRGLEARRIWAFDQLVALIRNGSIPKDDSWVTSIIEFFVLHGLYKIKSANPKSPFVHLHTAPQLSLSDNLHAYCRSKLSLVLSELTSETTLVKDSTGKAHRSASTDSTGTLWVTRALSIAEELERDKKHLVSVTDAEKEIEDARKDARIVVKGLKAVQDEKKEAAKGLELLIQSVILQSFDEPEDTLDILAELKGCAEKMFSTKKTKTSKKTAAATNNGTDEPEDLAPIDLLVDVLIGFMERSSAQLRTLATQVFGMLSGEVSESTIDLLLAQLEERPVTAEDDEDDEMKGEDDDEAEEDEDDEEDEEDEEEDDEEDEGDVEVDPELRKRIAEALQVNGADTTLNGADDDSDDDDDLLMNDDQMLALDDQLAEIFKSQVVGKKGNKDAQREAVHFKNRVLEIVETFAKKQPSNALILRLFLPLLELVLNSSPTEQHLSSKATGILNRICRAKEDMEIVDRSEAVEVLEELHNACRKAQSLQVAKTCSTCSMFVSRALLHDRSTPSSSNSQDLAQPILDVYKASLEDFMTKKSTKIRPVLFSNMFSRFPSIAWALRDPLVAYAKSDGANSFRRTQAFLILNELTNQVSVLSKQGLDSEIRAFVLSCREAIFSFVEASCDPSSKSIKADRLRDVLKFAVKLAKSTSPMILPEDRPVVWSYEFIPALVVKVKESDRFKSSSALHSLMAQLMELASGKAKNAKEKKELKKNAKKTEDVEMKEAEEDESKSESNATPTLKRKSKKEGLSGEAKTKKKPKKDTATV</sequence>
<accession>A0A0F7SIG4</accession>
<dbReference type="PANTHER" id="PTHR13213:SF2">
    <property type="entry name" value="MYB-BINDING PROTEIN 1A"/>
    <property type="match status" value="1"/>
</dbReference>
<feature type="region of interest" description="Disordered" evidence="4">
    <location>
        <begin position="77"/>
        <end position="122"/>
    </location>
</feature>
<dbReference type="InterPro" id="IPR016024">
    <property type="entry name" value="ARM-type_fold"/>
</dbReference>
<dbReference type="SUPFAM" id="SSF48371">
    <property type="entry name" value="ARM repeat"/>
    <property type="match status" value="1"/>
</dbReference>
<keyword evidence="5" id="KW-1133">Transmembrane helix</keyword>
<organism evidence="6">
    <name type="scientific">Phaffia rhodozyma</name>
    <name type="common">Yeast</name>
    <name type="synonym">Xanthophyllomyces dendrorhous</name>
    <dbReference type="NCBI Taxonomy" id="264483"/>
    <lineage>
        <taxon>Eukaryota</taxon>
        <taxon>Fungi</taxon>
        <taxon>Dikarya</taxon>
        <taxon>Basidiomycota</taxon>
        <taxon>Agaricomycotina</taxon>
        <taxon>Tremellomycetes</taxon>
        <taxon>Cystofilobasidiales</taxon>
        <taxon>Mrakiaceae</taxon>
        <taxon>Phaffia</taxon>
    </lineage>
</organism>
<dbReference type="Pfam" id="PF04931">
    <property type="entry name" value="DNA_pol_phi"/>
    <property type="match status" value="1"/>
</dbReference>
<evidence type="ECO:0000313" key="6">
    <source>
        <dbReference type="EMBL" id="CDZ97129.1"/>
    </source>
</evidence>
<dbReference type="InterPro" id="IPR007015">
    <property type="entry name" value="DNA_pol_V/MYBBP1A"/>
</dbReference>
<evidence type="ECO:0000256" key="2">
    <source>
        <dbReference type="ARBA" id="ARBA00006809"/>
    </source>
</evidence>
<protein>
    <submittedName>
        <fullName evidence="6">Predicted regulator of rRNA gene transcription (MYB-binding protein)</fullName>
    </submittedName>
</protein>
<feature type="region of interest" description="Disordered" evidence="4">
    <location>
        <begin position="737"/>
        <end position="757"/>
    </location>
</feature>
<evidence type="ECO:0000256" key="1">
    <source>
        <dbReference type="ARBA" id="ARBA00004123"/>
    </source>
</evidence>
<feature type="region of interest" description="Disordered" evidence="4">
    <location>
        <begin position="808"/>
        <end position="857"/>
    </location>
</feature>
<dbReference type="GO" id="GO:0006355">
    <property type="term" value="P:regulation of DNA-templated transcription"/>
    <property type="evidence" value="ECO:0007669"/>
    <property type="project" value="InterPro"/>
</dbReference>
<feature type="compositionally biased region" description="Acidic residues" evidence="4">
    <location>
        <begin position="87"/>
        <end position="109"/>
    </location>
</feature>